<organism evidence="2 3">
    <name type="scientific">candidate division WS5 bacterium</name>
    <dbReference type="NCBI Taxonomy" id="2093353"/>
    <lineage>
        <taxon>Bacteria</taxon>
        <taxon>candidate division WS5</taxon>
    </lineage>
</organism>
<dbReference type="EMBL" id="QZJW01000005">
    <property type="protein sequence ID" value="RJO62082.1"/>
    <property type="molecule type" value="Genomic_DNA"/>
</dbReference>
<dbReference type="InterPro" id="IPR003848">
    <property type="entry name" value="DUF218"/>
</dbReference>
<dbReference type="Proteomes" id="UP000285655">
    <property type="component" value="Unassembled WGS sequence"/>
</dbReference>
<reference evidence="2 3" key="1">
    <citation type="journal article" date="2017" name="ISME J.">
        <title>Energy and carbon metabolisms in a deep terrestrial subsurface fluid microbial community.</title>
        <authorList>
            <person name="Momper L."/>
            <person name="Jungbluth S.P."/>
            <person name="Lee M.D."/>
            <person name="Amend J.P."/>
        </authorList>
    </citation>
    <scope>NUCLEOTIDE SEQUENCE [LARGE SCALE GENOMIC DNA]</scope>
    <source>
        <strain evidence="2">SURF_29</strain>
    </source>
</reference>
<dbReference type="Pfam" id="PF02698">
    <property type="entry name" value="DUF218"/>
    <property type="match status" value="1"/>
</dbReference>
<dbReference type="Gene3D" id="3.40.50.620">
    <property type="entry name" value="HUPs"/>
    <property type="match status" value="1"/>
</dbReference>
<dbReference type="GO" id="GO:0000270">
    <property type="term" value="P:peptidoglycan metabolic process"/>
    <property type="evidence" value="ECO:0007669"/>
    <property type="project" value="TreeGrafter"/>
</dbReference>
<sequence>MKIFKKLFKLAIVLVVLAAVLLLGASLYLSPQDKLEHADAITVISGGDTDARINEGVALYMDGFSDRIIFSGAAAEGEVSNASAMKNIAIRKGVPAKAILIEEDSKTTEENAIDVARIIKDEEIKSIILVTSPYHQRRAYEAFRDALGKDFRIINHSAKDSRWRKADWWSNSEARFLTLGEIMKNLYALINP</sequence>
<dbReference type="InterPro" id="IPR051599">
    <property type="entry name" value="Cell_Envelope_Assoc"/>
</dbReference>
<feature type="domain" description="DUF218" evidence="1">
    <location>
        <begin position="39"/>
        <end position="155"/>
    </location>
</feature>
<proteinExistence type="predicted"/>
<evidence type="ECO:0000313" key="2">
    <source>
        <dbReference type="EMBL" id="RJO62082.1"/>
    </source>
</evidence>
<dbReference type="AlphaFoldDB" id="A0A419DG77"/>
<dbReference type="GO" id="GO:0043164">
    <property type="term" value="P:Gram-negative-bacterium-type cell wall biogenesis"/>
    <property type="evidence" value="ECO:0007669"/>
    <property type="project" value="TreeGrafter"/>
</dbReference>
<gene>
    <name evidence="2" type="ORF">C4544_01115</name>
</gene>
<evidence type="ECO:0000313" key="3">
    <source>
        <dbReference type="Proteomes" id="UP000285655"/>
    </source>
</evidence>
<dbReference type="CDD" id="cd06259">
    <property type="entry name" value="YdcF-like"/>
    <property type="match status" value="1"/>
</dbReference>
<name>A0A419DG77_9BACT</name>
<dbReference type="GO" id="GO:0005886">
    <property type="term" value="C:plasma membrane"/>
    <property type="evidence" value="ECO:0007669"/>
    <property type="project" value="TreeGrafter"/>
</dbReference>
<dbReference type="PANTHER" id="PTHR30336">
    <property type="entry name" value="INNER MEMBRANE PROTEIN, PROBABLE PERMEASE"/>
    <property type="match status" value="1"/>
</dbReference>
<accession>A0A419DG77</accession>
<comment type="caution">
    <text evidence="2">The sequence shown here is derived from an EMBL/GenBank/DDBJ whole genome shotgun (WGS) entry which is preliminary data.</text>
</comment>
<evidence type="ECO:0000259" key="1">
    <source>
        <dbReference type="Pfam" id="PF02698"/>
    </source>
</evidence>
<dbReference type="PANTHER" id="PTHR30336:SF4">
    <property type="entry name" value="ENVELOPE BIOGENESIS FACTOR ELYC"/>
    <property type="match status" value="1"/>
</dbReference>
<protein>
    <submittedName>
        <fullName evidence="2">YdcF family protein</fullName>
    </submittedName>
</protein>
<dbReference type="InterPro" id="IPR014729">
    <property type="entry name" value="Rossmann-like_a/b/a_fold"/>
</dbReference>